<name>A0A5K7SDD0_9BACT</name>
<evidence type="ECO:0000256" key="1">
    <source>
        <dbReference type="ARBA" id="ARBA00000971"/>
    </source>
</evidence>
<dbReference type="AlphaFoldDB" id="A0A5K7SDD0"/>
<evidence type="ECO:0000256" key="4">
    <source>
        <dbReference type="RuleBase" id="RU003915"/>
    </source>
</evidence>
<dbReference type="EMBL" id="AP018694">
    <property type="protein sequence ID" value="BBE19612.1"/>
    <property type="molecule type" value="Genomic_DNA"/>
</dbReference>
<dbReference type="KEGG" id="anf:AQPE_3798"/>
<dbReference type="GO" id="GO:0003755">
    <property type="term" value="F:peptidyl-prolyl cis-trans isomerase activity"/>
    <property type="evidence" value="ECO:0007669"/>
    <property type="project" value="UniProtKB-UniRule"/>
</dbReference>
<keyword evidence="2 3" id="KW-0697">Rotamase</keyword>
<dbReference type="InterPro" id="IPR001179">
    <property type="entry name" value="PPIase_FKBP_dom"/>
</dbReference>
<keyword evidence="7" id="KW-1185">Reference proteome</keyword>
<dbReference type="Pfam" id="PF00254">
    <property type="entry name" value="FKBP_C"/>
    <property type="match status" value="1"/>
</dbReference>
<organism evidence="6 7">
    <name type="scientific">Aquipluma nitroreducens</name>
    <dbReference type="NCBI Taxonomy" id="2010828"/>
    <lineage>
        <taxon>Bacteria</taxon>
        <taxon>Pseudomonadati</taxon>
        <taxon>Bacteroidota</taxon>
        <taxon>Bacteroidia</taxon>
        <taxon>Marinilabiliales</taxon>
        <taxon>Prolixibacteraceae</taxon>
        <taxon>Aquipluma</taxon>
    </lineage>
</organism>
<evidence type="ECO:0000256" key="3">
    <source>
        <dbReference type="PROSITE-ProRule" id="PRU00277"/>
    </source>
</evidence>
<evidence type="ECO:0000259" key="5">
    <source>
        <dbReference type="PROSITE" id="PS50059"/>
    </source>
</evidence>
<evidence type="ECO:0000313" key="6">
    <source>
        <dbReference type="EMBL" id="BBE19612.1"/>
    </source>
</evidence>
<comment type="similarity">
    <text evidence="4">Belongs to the FKBP-type PPIase family.</text>
</comment>
<comment type="catalytic activity">
    <reaction evidence="1 3 4">
        <text>[protein]-peptidylproline (omega=180) = [protein]-peptidylproline (omega=0)</text>
        <dbReference type="Rhea" id="RHEA:16237"/>
        <dbReference type="Rhea" id="RHEA-COMP:10747"/>
        <dbReference type="Rhea" id="RHEA-COMP:10748"/>
        <dbReference type="ChEBI" id="CHEBI:83833"/>
        <dbReference type="ChEBI" id="CHEBI:83834"/>
        <dbReference type="EC" id="5.2.1.8"/>
    </reaction>
</comment>
<dbReference type="SUPFAM" id="SSF54534">
    <property type="entry name" value="FKBP-like"/>
    <property type="match status" value="1"/>
</dbReference>
<dbReference type="Gene3D" id="3.10.50.40">
    <property type="match status" value="1"/>
</dbReference>
<reference evidence="6" key="1">
    <citation type="journal article" date="2020" name="Int. J. Syst. Evol. Microbiol.">
        <title>Aquipluma nitroreducens gen. nov. sp. nov., a novel facultatively anaerobic bacterium isolated from a freshwater lake.</title>
        <authorList>
            <person name="Watanabe M."/>
            <person name="Kojima H."/>
            <person name="Fukui M."/>
        </authorList>
    </citation>
    <scope>NUCLEOTIDE SEQUENCE</scope>
    <source>
        <strain evidence="6">MeG22</strain>
    </source>
</reference>
<dbReference type="Proteomes" id="UP001193389">
    <property type="component" value="Chromosome"/>
</dbReference>
<dbReference type="PROSITE" id="PS50059">
    <property type="entry name" value="FKBP_PPIASE"/>
    <property type="match status" value="1"/>
</dbReference>
<keyword evidence="3 4" id="KW-0413">Isomerase</keyword>
<accession>A0A5K7SDD0</accession>
<dbReference type="InterPro" id="IPR046357">
    <property type="entry name" value="PPIase_dom_sf"/>
</dbReference>
<sequence>MLSGIYTSCKTNTLDALHEDEVTARDKYVKDKNLADFKDVSGIYFKDSIKGTGDSIKSGYIVKLYFKITLLDGTVVFTTEDKYGHNYEEYTFYIDATSTTINQAYVQQIAGLHSGLKKMLVGGTAFMVIPSELAFKAVENSATIGVPRFSTLLATVYVKKAISPEEQAAQ</sequence>
<evidence type="ECO:0000256" key="2">
    <source>
        <dbReference type="ARBA" id="ARBA00023110"/>
    </source>
</evidence>
<proteinExistence type="inferred from homology"/>
<protein>
    <recommendedName>
        <fullName evidence="4">Peptidyl-prolyl cis-trans isomerase</fullName>
        <ecNumber evidence="4">5.2.1.8</ecNumber>
    </recommendedName>
</protein>
<feature type="domain" description="PPIase FKBP-type" evidence="5">
    <location>
        <begin position="59"/>
        <end position="162"/>
    </location>
</feature>
<gene>
    <name evidence="6" type="ORF">AQPE_3798</name>
</gene>
<dbReference type="EC" id="5.2.1.8" evidence="4"/>
<evidence type="ECO:0000313" key="7">
    <source>
        <dbReference type="Proteomes" id="UP001193389"/>
    </source>
</evidence>